<protein>
    <recommendedName>
        <fullName evidence="4">Probable alginate O-acetylase AlgI</fullName>
    </recommendedName>
    <alternativeName>
        <fullName evidence="12">Alginate biosynthesis protein AlgI</fullName>
    </alternativeName>
</protein>
<comment type="subcellular location">
    <subcellularLocation>
        <location evidence="1">Cell membrane</location>
        <topology evidence="1">Multi-pass membrane protein</topology>
    </subcellularLocation>
</comment>
<evidence type="ECO:0000256" key="7">
    <source>
        <dbReference type="ARBA" id="ARBA00022692"/>
    </source>
</evidence>
<evidence type="ECO:0000256" key="13">
    <source>
        <dbReference type="PIRNR" id="PIRNR016636"/>
    </source>
</evidence>
<feature type="transmembrane region" description="Helical" evidence="14">
    <location>
        <begin position="12"/>
        <end position="34"/>
    </location>
</feature>
<dbReference type="InterPro" id="IPR004299">
    <property type="entry name" value="MBOAT_fam"/>
</dbReference>
<dbReference type="InterPro" id="IPR024194">
    <property type="entry name" value="Ac/AlaTfrase_AlgI/DltB"/>
</dbReference>
<evidence type="ECO:0000256" key="8">
    <source>
        <dbReference type="ARBA" id="ARBA00022841"/>
    </source>
</evidence>
<evidence type="ECO:0000256" key="14">
    <source>
        <dbReference type="SAM" id="Phobius"/>
    </source>
</evidence>
<keyword evidence="5 13" id="KW-1003">Cell membrane</keyword>
<dbReference type="Proteomes" id="UP000484015">
    <property type="component" value="Unassembled WGS sequence"/>
</dbReference>
<evidence type="ECO:0000256" key="2">
    <source>
        <dbReference type="ARBA" id="ARBA00005182"/>
    </source>
</evidence>
<dbReference type="InterPro" id="IPR028362">
    <property type="entry name" value="AlgI"/>
</dbReference>
<gene>
    <name evidence="15" type="ORF">GM668_14075</name>
</gene>
<dbReference type="AlphaFoldDB" id="A0A6L6Q1N3"/>
<evidence type="ECO:0000256" key="12">
    <source>
        <dbReference type="ARBA" id="ARBA00031030"/>
    </source>
</evidence>
<organism evidence="15 16">
    <name type="scientific">Pseudoduganella ginsengisoli</name>
    <dbReference type="NCBI Taxonomy" id="1462440"/>
    <lineage>
        <taxon>Bacteria</taxon>
        <taxon>Pseudomonadati</taxon>
        <taxon>Pseudomonadota</taxon>
        <taxon>Betaproteobacteria</taxon>
        <taxon>Burkholderiales</taxon>
        <taxon>Oxalobacteraceae</taxon>
        <taxon>Telluria group</taxon>
        <taxon>Pseudoduganella</taxon>
    </lineage>
</organism>
<evidence type="ECO:0000313" key="16">
    <source>
        <dbReference type="Proteomes" id="UP000484015"/>
    </source>
</evidence>
<dbReference type="PANTHER" id="PTHR13285:SF23">
    <property type="entry name" value="TEICHOIC ACID D-ALANYLTRANSFERASE"/>
    <property type="match status" value="1"/>
</dbReference>
<dbReference type="Pfam" id="PF03062">
    <property type="entry name" value="MBOAT"/>
    <property type="match status" value="1"/>
</dbReference>
<comment type="pathway">
    <text evidence="2">Glycan biosynthesis; alginate biosynthesis.</text>
</comment>
<evidence type="ECO:0000256" key="10">
    <source>
        <dbReference type="ARBA" id="ARBA00023136"/>
    </source>
</evidence>
<name>A0A6L6Q1N3_9BURK</name>
<evidence type="ECO:0000256" key="5">
    <source>
        <dbReference type="ARBA" id="ARBA00022475"/>
    </source>
</evidence>
<keyword evidence="8" id="KW-0016">Alginate biosynthesis</keyword>
<feature type="transmembrane region" description="Helical" evidence="14">
    <location>
        <begin position="379"/>
        <end position="398"/>
    </location>
</feature>
<dbReference type="GO" id="GO:0042121">
    <property type="term" value="P:alginic acid biosynthetic process"/>
    <property type="evidence" value="ECO:0007669"/>
    <property type="project" value="UniProtKB-KW"/>
</dbReference>
<dbReference type="PIRSF" id="PIRSF500217">
    <property type="entry name" value="AlgI"/>
    <property type="match status" value="1"/>
</dbReference>
<proteinExistence type="inferred from homology"/>
<dbReference type="PANTHER" id="PTHR13285">
    <property type="entry name" value="ACYLTRANSFERASE"/>
    <property type="match status" value="1"/>
</dbReference>
<evidence type="ECO:0000256" key="9">
    <source>
        <dbReference type="ARBA" id="ARBA00022989"/>
    </source>
</evidence>
<feature type="transmembrane region" description="Helical" evidence="14">
    <location>
        <begin position="46"/>
        <end position="66"/>
    </location>
</feature>
<dbReference type="GO" id="GO:0016746">
    <property type="term" value="F:acyltransferase activity"/>
    <property type="evidence" value="ECO:0007669"/>
    <property type="project" value="UniProtKB-KW"/>
</dbReference>
<reference evidence="15 16" key="1">
    <citation type="submission" date="2019-11" db="EMBL/GenBank/DDBJ databases">
        <title>Type strains purchased from KCTC, JCM and DSMZ.</title>
        <authorList>
            <person name="Lu H."/>
        </authorList>
    </citation>
    <scope>NUCLEOTIDE SEQUENCE [LARGE SCALE GENOMIC DNA]</scope>
    <source>
        <strain evidence="15 16">KCTC 42409</strain>
    </source>
</reference>
<dbReference type="EMBL" id="WNLA01000008">
    <property type="protein sequence ID" value="MTW03211.1"/>
    <property type="molecule type" value="Genomic_DNA"/>
</dbReference>
<keyword evidence="6 13" id="KW-0808">Transferase</keyword>
<keyword evidence="10 13" id="KW-0472">Membrane</keyword>
<feature type="transmembrane region" description="Helical" evidence="14">
    <location>
        <begin position="86"/>
        <end position="110"/>
    </location>
</feature>
<evidence type="ECO:0000313" key="15">
    <source>
        <dbReference type="EMBL" id="MTW03211.1"/>
    </source>
</evidence>
<dbReference type="GO" id="GO:0005886">
    <property type="term" value="C:plasma membrane"/>
    <property type="evidence" value="ECO:0007669"/>
    <property type="project" value="UniProtKB-SubCell"/>
</dbReference>
<keyword evidence="7 14" id="KW-0812">Transmembrane</keyword>
<keyword evidence="16" id="KW-1185">Reference proteome</keyword>
<evidence type="ECO:0000256" key="4">
    <source>
        <dbReference type="ARBA" id="ARBA00016084"/>
    </source>
</evidence>
<dbReference type="OrthoDB" id="139172at2"/>
<dbReference type="RefSeq" id="WP_155439594.1">
    <property type="nucleotide sequence ID" value="NZ_WNLA01000008.1"/>
</dbReference>
<keyword evidence="11 13" id="KW-0012">Acyltransferase</keyword>
<evidence type="ECO:0000256" key="11">
    <source>
        <dbReference type="ARBA" id="ARBA00023315"/>
    </source>
</evidence>
<comment type="similarity">
    <text evidence="3 13">Belongs to the membrane-bound acyltransferase family.</text>
</comment>
<sequence length="444" mass="49508">MQNLWLLAASYYFYMALDWRFAGLLSGLTLINYAAGACVVRYPAKARLSVALAVIASILILIYFKYLNFFADVANSIAHVLHLNMAVPYVDVILPVGISFMTFQAITYPIDLAAGRLQKPTTLRNFALFMAFFPRLLSGPIVRAGDFIPQLERPHNEVESADRFSGLVLAGRGLAKKVLLADALGAYLVEPAFSDPATFSSLFLIIALAGYSFQVYLDLSGYTDMALGAARMLGYRLPGNFNRPYLATSIANFWQRWHITMSSFFRDYLYTPLSQAWGAPTAVNLLITFVAIGLWHGAGWKFVLYGLLHGSMVALGHYRTEQRTRLGIPQPILRGSALAMRITFIFSLVALTRLLFRSDSIDVAQTYFYNMLIPHGGEFPLTITATVALALGALLHFTPIRWRDMLMDRIAAAPTWQIGVAVPIAVYFLIVFNHGRVGFIYFQF</sequence>
<evidence type="ECO:0000256" key="1">
    <source>
        <dbReference type="ARBA" id="ARBA00004651"/>
    </source>
</evidence>
<keyword evidence="9 14" id="KW-1133">Transmembrane helix</keyword>
<evidence type="ECO:0000256" key="6">
    <source>
        <dbReference type="ARBA" id="ARBA00022679"/>
    </source>
</evidence>
<comment type="caution">
    <text evidence="15">The sequence shown here is derived from an EMBL/GenBank/DDBJ whole genome shotgun (WGS) entry which is preliminary data.</text>
</comment>
<feature type="transmembrane region" description="Helical" evidence="14">
    <location>
        <begin position="338"/>
        <end position="356"/>
    </location>
</feature>
<accession>A0A6L6Q1N3</accession>
<feature type="transmembrane region" description="Helical" evidence="14">
    <location>
        <begin position="410"/>
        <end position="432"/>
    </location>
</feature>
<dbReference type="InterPro" id="IPR051085">
    <property type="entry name" value="MB_O-acyltransferase"/>
</dbReference>
<dbReference type="PIRSF" id="PIRSF016636">
    <property type="entry name" value="AlgI_DltB"/>
    <property type="match status" value="1"/>
</dbReference>
<feature type="transmembrane region" description="Helical" evidence="14">
    <location>
        <begin position="276"/>
        <end position="296"/>
    </location>
</feature>
<evidence type="ECO:0000256" key="3">
    <source>
        <dbReference type="ARBA" id="ARBA00010323"/>
    </source>
</evidence>